<organism evidence="3 4">
    <name type="scientific">Trichoplax adhaerens</name>
    <name type="common">Trichoplax reptans</name>
    <dbReference type="NCBI Taxonomy" id="10228"/>
    <lineage>
        <taxon>Eukaryota</taxon>
        <taxon>Metazoa</taxon>
        <taxon>Placozoa</taxon>
        <taxon>Uniplacotomia</taxon>
        <taxon>Trichoplacea</taxon>
        <taxon>Trichoplacidae</taxon>
        <taxon>Trichoplax</taxon>
    </lineage>
</organism>
<name>B3SBB7_TRIAD</name>
<feature type="coiled-coil region" evidence="1">
    <location>
        <begin position="154"/>
        <end position="181"/>
    </location>
</feature>
<feature type="compositionally biased region" description="Polar residues" evidence="2">
    <location>
        <begin position="641"/>
        <end position="652"/>
    </location>
</feature>
<feature type="compositionally biased region" description="Basic residues" evidence="2">
    <location>
        <begin position="683"/>
        <end position="699"/>
    </location>
</feature>
<dbReference type="KEGG" id="tad:TRIADDRAFT_61557"/>
<feature type="region of interest" description="Disordered" evidence="2">
    <location>
        <begin position="552"/>
        <end position="589"/>
    </location>
</feature>
<feature type="region of interest" description="Disordered" evidence="2">
    <location>
        <begin position="638"/>
        <end position="705"/>
    </location>
</feature>
<dbReference type="GeneID" id="6758731"/>
<proteinExistence type="predicted"/>
<dbReference type="AlphaFoldDB" id="B3SBB7"/>
<protein>
    <submittedName>
        <fullName evidence="3">Uncharacterized protein</fullName>
    </submittedName>
</protein>
<dbReference type="RefSeq" id="XP_002117566.1">
    <property type="nucleotide sequence ID" value="XM_002117530.1"/>
</dbReference>
<dbReference type="EMBL" id="DS985264">
    <property type="protein sequence ID" value="EDV19976.1"/>
    <property type="molecule type" value="Genomic_DNA"/>
</dbReference>
<feature type="region of interest" description="Disordered" evidence="2">
    <location>
        <begin position="248"/>
        <end position="295"/>
    </location>
</feature>
<evidence type="ECO:0000313" key="4">
    <source>
        <dbReference type="Proteomes" id="UP000009022"/>
    </source>
</evidence>
<dbReference type="HOGENOM" id="CLU_391461_0_0_1"/>
<feature type="compositionally biased region" description="Acidic residues" evidence="2">
    <location>
        <begin position="378"/>
        <end position="387"/>
    </location>
</feature>
<feature type="compositionally biased region" description="Low complexity" evidence="2">
    <location>
        <begin position="268"/>
        <end position="289"/>
    </location>
</feature>
<evidence type="ECO:0000313" key="3">
    <source>
        <dbReference type="EMBL" id="EDV19976.1"/>
    </source>
</evidence>
<keyword evidence="1" id="KW-0175">Coiled coil</keyword>
<feature type="region of interest" description="Disordered" evidence="2">
    <location>
        <begin position="368"/>
        <end position="387"/>
    </location>
</feature>
<gene>
    <name evidence="3" type="ORF">TRIADDRAFT_61557</name>
</gene>
<feature type="compositionally biased region" description="Basic and acidic residues" evidence="2">
    <location>
        <begin position="654"/>
        <end position="664"/>
    </location>
</feature>
<sequence length="705" mass="79615">MPDYSSTIRTCIFLVFHEQVYRKPTTFDTCLSGFSDEANRMPNRNDSFNSISSPRQFDYRNRNVMYPLQHRGSSESSLASVPSSYSHASTNDPGLIFERMPDNFYEPTNRPPNFNSYPYGERDGIYGSGLLDSGLSQTRSEHSMPESERLQRHIDYLTSKVKQYQIENKHYQEENVLLAARLKATLDMNAVLQRKLKEYAASRWAAPRQQWSSDNTIPTASAYPVQGMAHTTRSAFSPTLPSVNVVTQKTKTTSPHPRYMPPSSYSPNQETSTEYNNNNNTNKITSNNSHQTASPGLIERKEFRNINSSQLEFLKDEHLSTLDSKISIASERSKSITERDWSGFSFKGGAVSLISLLSEGTGVHCPSLGHSEHNSDLSDSDSDESCNEENDEQSILSRYNSINLKKKLPWKFVVRSEICYQKKGQLCITLMDAECNLPKLPRLKVYFFVNLTSNNGDWSEGRKTELFHVTKKFPINQVYNFSLINDSLDDFVINLSVCTRIEPSDVEVSLGIQSIIPPNCLNGVRSYEITSSNAKTWKQVISSLKNCSKKSSDITPSIKQNNDNEEGANSFRHSIPIKTKDLDKDASNPSSYISCNDEEIILQNRTHSYSNLRHVGVEESDHNDSDDECNEITPKLESKAPSRTSINGSQNIKEVVETESKDAASSHVSKSKDTTTTAENHRGSRRSLKSLLRRNHKRKNVDTMV</sequence>
<reference evidence="3 4" key="1">
    <citation type="journal article" date="2008" name="Nature">
        <title>The Trichoplax genome and the nature of placozoans.</title>
        <authorList>
            <person name="Srivastava M."/>
            <person name="Begovic E."/>
            <person name="Chapman J."/>
            <person name="Putnam N.H."/>
            <person name="Hellsten U."/>
            <person name="Kawashima T."/>
            <person name="Kuo A."/>
            <person name="Mitros T."/>
            <person name="Salamov A."/>
            <person name="Carpenter M.L."/>
            <person name="Signorovitch A.Y."/>
            <person name="Moreno M.A."/>
            <person name="Kamm K."/>
            <person name="Grimwood J."/>
            <person name="Schmutz J."/>
            <person name="Shapiro H."/>
            <person name="Grigoriev I.V."/>
            <person name="Buss L.W."/>
            <person name="Schierwater B."/>
            <person name="Dellaporta S.L."/>
            <person name="Rokhsar D.S."/>
        </authorList>
    </citation>
    <scope>NUCLEOTIDE SEQUENCE [LARGE SCALE GENOMIC DNA]</scope>
    <source>
        <strain evidence="3 4">Grell-BS-1999</strain>
    </source>
</reference>
<evidence type="ECO:0000256" key="2">
    <source>
        <dbReference type="SAM" id="MobiDB-lite"/>
    </source>
</evidence>
<dbReference type="Proteomes" id="UP000009022">
    <property type="component" value="Unassembled WGS sequence"/>
</dbReference>
<accession>B3SBB7</accession>
<dbReference type="InParanoid" id="B3SBB7"/>
<evidence type="ECO:0000256" key="1">
    <source>
        <dbReference type="SAM" id="Coils"/>
    </source>
</evidence>
<keyword evidence="4" id="KW-1185">Reference proteome</keyword>
<dbReference type="CTD" id="6758731"/>